<dbReference type="PANTHER" id="PTHR11803">
    <property type="entry name" value="2-IMINOBUTANOATE/2-IMINOPROPANOATE DEAMINASE RIDA"/>
    <property type="match status" value="1"/>
</dbReference>
<organism evidence="1 2">
    <name type="scientific">Imperialibacter roseus</name>
    <dbReference type="NCBI Taxonomy" id="1324217"/>
    <lineage>
        <taxon>Bacteria</taxon>
        <taxon>Pseudomonadati</taxon>
        <taxon>Bacteroidota</taxon>
        <taxon>Cytophagia</taxon>
        <taxon>Cytophagales</taxon>
        <taxon>Flammeovirgaceae</taxon>
        <taxon>Imperialibacter</taxon>
    </lineage>
</organism>
<dbReference type="InterPro" id="IPR006175">
    <property type="entry name" value="YjgF/YER057c/UK114"/>
</dbReference>
<gene>
    <name evidence="1" type="ORF">RT717_21270</name>
</gene>
<dbReference type="EC" id="3.5.-.-" evidence="1"/>
<accession>A0ABZ0IKQ9</accession>
<dbReference type="EMBL" id="CP136051">
    <property type="protein sequence ID" value="WOK05610.1"/>
    <property type="molecule type" value="Genomic_DNA"/>
</dbReference>
<dbReference type="PANTHER" id="PTHR11803:SF48">
    <property type="entry name" value="2-AMINOMUCONATE DEAMINASE"/>
    <property type="match status" value="1"/>
</dbReference>
<sequence>MKNAFNAEGAPEPVGLYPHARKVGNLLFLSGVGPRKKGTKEIPGVELDEAGHIVSYDMEAQCRSVFNNVKLILEASGSKWENLVDVTVFLTNMKDDFAAYNRLYAEYFKDNQPCRTTVEVTALPTPIAIELKCVATIE</sequence>
<dbReference type="Pfam" id="PF01042">
    <property type="entry name" value="Ribonuc_L-PSP"/>
    <property type="match status" value="1"/>
</dbReference>
<proteinExistence type="predicted"/>
<dbReference type="InterPro" id="IPR035959">
    <property type="entry name" value="RutC-like_sf"/>
</dbReference>
<dbReference type="CDD" id="cd00448">
    <property type="entry name" value="YjgF_YER057c_UK114_family"/>
    <property type="match status" value="1"/>
</dbReference>
<name>A0ABZ0IKQ9_9BACT</name>
<keyword evidence="2" id="KW-1185">Reference proteome</keyword>
<dbReference type="RefSeq" id="WP_317488368.1">
    <property type="nucleotide sequence ID" value="NZ_CP136051.1"/>
</dbReference>
<dbReference type="Proteomes" id="UP001302349">
    <property type="component" value="Chromosome"/>
</dbReference>
<reference evidence="1 2" key="1">
    <citation type="journal article" date="2023" name="Microbiol. Resour. Announc.">
        <title>Complete Genome Sequence of Imperialibacter roseus strain P4T.</title>
        <authorList>
            <person name="Tizabi D.R."/>
            <person name="Bachvaroff T."/>
            <person name="Hill R.T."/>
        </authorList>
    </citation>
    <scope>NUCLEOTIDE SEQUENCE [LARGE SCALE GENOMIC DNA]</scope>
    <source>
        <strain evidence="1 2">P4T</strain>
    </source>
</reference>
<evidence type="ECO:0000313" key="1">
    <source>
        <dbReference type="EMBL" id="WOK05610.1"/>
    </source>
</evidence>
<evidence type="ECO:0000313" key="2">
    <source>
        <dbReference type="Proteomes" id="UP001302349"/>
    </source>
</evidence>
<dbReference type="Gene3D" id="3.30.1330.40">
    <property type="entry name" value="RutC-like"/>
    <property type="match status" value="1"/>
</dbReference>
<dbReference type="SUPFAM" id="SSF55298">
    <property type="entry name" value="YjgF-like"/>
    <property type="match status" value="1"/>
</dbReference>
<keyword evidence="1" id="KW-0378">Hydrolase</keyword>
<dbReference type="GO" id="GO:0016787">
    <property type="term" value="F:hydrolase activity"/>
    <property type="evidence" value="ECO:0007669"/>
    <property type="project" value="UniProtKB-KW"/>
</dbReference>
<protein>
    <submittedName>
        <fullName evidence="1">RidA family protein</fullName>
        <ecNumber evidence="1">3.5.-.-</ecNumber>
    </submittedName>
</protein>